<keyword evidence="8" id="KW-1185">Reference proteome</keyword>
<evidence type="ECO:0000256" key="2">
    <source>
        <dbReference type="ARBA" id="ARBA00022588"/>
    </source>
</evidence>
<feature type="domain" description="GH16" evidence="5">
    <location>
        <begin position="281"/>
        <end position="400"/>
    </location>
</feature>
<dbReference type="PROSITE" id="PS51969">
    <property type="entry name" value="CBM39"/>
    <property type="match status" value="2"/>
</dbReference>
<dbReference type="InterPro" id="IPR050546">
    <property type="entry name" value="Glycosyl_Hydrlase_16"/>
</dbReference>
<dbReference type="GO" id="GO:0030246">
    <property type="term" value="F:carbohydrate binding"/>
    <property type="evidence" value="ECO:0007669"/>
    <property type="project" value="InterPro"/>
</dbReference>
<dbReference type="PANTHER" id="PTHR10963:SF60">
    <property type="entry name" value="GRAM-NEGATIVE BACTERIA-BINDING PROTEIN 1-RELATED"/>
    <property type="match status" value="1"/>
</dbReference>
<dbReference type="GO" id="GO:0005975">
    <property type="term" value="P:carbohydrate metabolic process"/>
    <property type="evidence" value="ECO:0007669"/>
    <property type="project" value="InterPro"/>
</dbReference>
<feature type="signal peptide" evidence="4">
    <location>
        <begin position="1"/>
        <end position="21"/>
    </location>
</feature>
<evidence type="ECO:0000256" key="4">
    <source>
        <dbReference type="SAM" id="SignalP"/>
    </source>
</evidence>
<accession>A0A0T6B205</accession>
<dbReference type="PANTHER" id="PTHR10963">
    <property type="entry name" value="GLYCOSYL HYDROLASE-RELATED"/>
    <property type="match status" value="1"/>
</dbReference>
<sequence length="400" mass="46301">MQLNFVFVILYLHCFNNFSLGQQFEVPEATIELLDPVGFKVSIPDRTGIRLFAFHGKLNEKFAGRHDGGYYSRDITSKKNNRWVYTDKTTRFKIGDVIHYWLFVDYYNGRNQLGYVSDYRTFNITECPRNIADNKGVCTAPDRSKYEVPDATVEILQPRGFRVSIPDQEGISLFAFHGKINEPFDGREAGYFARDIVSPRNGRWVFTDQGTPLKPGDIIYYWLYVDYTNKAGNKLGYLKEHQKYMVPDGSSCLKSLTMWNGEQACSGRLLFNETFDTVNLDSWTNDIRYADEPDYEFVIYNNFKENLYLKEGKLHIKPTSADEKYGENFIYTPQGYDLGSTCTASVAYDCHRTPAGGYALPPIFSSRISSKNFFKYGRVEIRAKLPKGDWVYPRKYYFLN</sequence>
<proteinExistence type="inferred from homology"/>
<dbReference type="Pfam" id="PF15886">
    <property type="entry name" value="CBM39"/>
    <property type="match status" value="2"/>
</dbReference>
<dbReference type="PROSITE" id="PS51762">
    <property type="entry name" value="GH16_2"/>
    <property type="match status" value="1"/>
</dbReference>
<evidence type="ECO:0000313" key="8">
    <source>
        <dbReference type="Proteomes" id="UP000051574"/>
    </source>
</evidence>
<reference evidence="7 8" key="1">
    <citation type="submission" date="2015-09" db="EMBL/GenBank/DDBJ databases">
        <title>Draft genome of the scarab beetle Oryctes borbonicus.</title>
        <authorList>
            <person name="Meyer J.M."/>
            <person name="Markov G.V."/>
            <person name="Baskaran P."/>
            <person name="Herrmann M."/>
            <person name="Sommer R.J."/>
            <person name="Roedelsperger C."/>
        </authorList>
    </citation>
    <scope>NUCLEOTIDE SEQUENCE [LARGE SCALE GENOMIC DNA]</scope>
    <source>
        <strain evidence="7">OB123</strain>
        <tissue evidence="7">Whole animal</tissue>
    </source>
</reference>
<dbReference type="Gene3D" id="2.60.120.200">
    <property type="match status" value="1"/>
</dbReference>
<evidence type="ECO:0000256" key="1">
    <source>
        <dbReference type="ARBA" id="ARBA00008781"/>
    </source>
</evidence>
<keyword evidence="2" id="KW-0399">Innate immunity</keyword>
<evidence type="ECO:0000256" key="3">
    <source>
        <dbReference type="ARBA" id="ARBA00022859"/>
    </source>
</evidence>
<dbReference type="Gene3D" id="2.60.40.2140">
    <property type="entry name" value="Beta-1,3-glucan-recognition protein, N-terminal domain"/>
    <property type="match status" value="2"/>
</dbReference>
<dbReference type="SUPFAM" id="SSF49899">
    <property type="entry name" value="Concanavalin A-like lectins/glucanases"/>
    <property type="match status" value="1"/>
</dbReference>
<dbReference type="InterPro" id="IPR031756">
    <property type="entry name" value="BGBP_N"/>
</dbReference>
<comment type="similarity">
    <text evidence="1">Belongs to the insect beta-1,3-glucan binding protein family.</text>
</comment>
<keyword evidence="4" id="KW-0732">Signal</keyword>
<feature type="domain" description="CBM39" evidence="6">
    <location>
        <begin position="146"/>
        <end position="251"/>
    </location>
</feature>
<evidence type="ECO:0000259" key="6">
    <source>
        <dbReference type="PROSITE" id="PS51969"/>
    </source>
</evidence>
<dbReference type="EMBL" id="LJIG01016152">
    <property type="protein sequence ID" value="KRT81459.1"/>
    <property type="molecule type" value="Genomic_DNA"/>
</dbReference>
<dbReference type="GO" id="GO:0045087">
    <property type="term" value="P:innate immune response"/>
    <property type="evidence" value="ECO:0007669"/>
    <property type="project" value="UniProtKB-KW"/>
</dbReference>
<dbReference type="GO" id="GO:0004553">
    <property type="term" value="F:hydrolase activity, hydrolyzing O-glycosyl compounds"/>
    <property type="evidence" value="ECO:0007669"/>
    <property type="project" value="InterPro"/>
</dbReference>
<name>A0A0T6B205_9SCAR</name>
<dbReference type="InterPro" id="IPR013320">
    <property type="entry name" value="ConA-like_dom_sf"/>
</dbReference>
<organism evidence="7 8">
    <name type="scientific">Oryctes borbonicus</name>
    <dbReference type="NCBI Taxonomy" id="1629725"/>
    <lineage>
        <taxon>Eukaryota</taxon>
        <taxon>Metazoa</taxon>
        <taxon>Ecdysozoa</taxon>
        <taxon>Arthropoda</taxon>
        <taxon>Hexapoda</taxon>
        <taxon>Insecta</taxon>
        <taxon>Pterygota</taxon>
        <taxon>Neoptera</taxon>
        <taxon>Endopterygota</taxon>
        <taxon>Coleoptera</taxon>
        <taxon>Polyphaga</taxon>
        <taxon>Scarabaeiformia</taxon>
        <taxon>Scarabaeidae</taxon>
        <taxon>Dynastinae</taxon>
        <taxon>Oryctes</taxon>
    </lineage>
</organism>
<evidence type="ECO:0000313" key="7">
    <source>
        <dbReference type="EMBL" id="KRT81459.1"/>
    </source>
</evidence>
<keyword evidence="3" id="KW-0391">Immunity</keyword>
<comment type="caution">
    <text evidence="7">The sequence shown here is derived from an EMBL/GenBank/DDBJ whole genome shotgun (WGS) entry which is preliminary data.</text>
</comment>
<gene>
    <name evidence="7" type="ORF">AMK59_5856</name>
</gene>
<feature type="chain" id="PRO_5006668286" evidence="4">
    <location>
        <begin position="22"/>
        <end position="400"/>
    </location>
</feature>
<evidence type="ECO:0000259" key="5">
    <source>
        <dbReference type="PROSITE" id="PS51762"/>
    </source>
</evidence>
<dbReference type="InterPro" id="IPR043030">
    <property type="entry name" value="BGBP_N_sf"/>
</dbReference>
<protein>
    <submittedName>
        <fullName evidence="7">Uncharacterized protein</fullName>
    </submittedName>
</protein>
<dbReference type="AlphaFoldDB" id="A0A0T6B205"/>
<dbReference type="Proteomes" id="UP000051574">
    <property type="component" value="Unassembled WGS sequence"/>
</dbReference>
<dbReference type="InterPro" id="IPR000757">
    <property type="entry name" value="Beta-glucanase-like"/>
</dbReference>
<feature type="domain" description="CBM39" evidence="6">
    <location>
        <begin position="24"/>
        <end position="129"/>
    </location>
</feature>
<dbReference type="OrthoDB" id="4781at2759"/>